<dbReference type="WBParaSite" id="ES5_v2.g19805.t1">
    <property type="protein sequence ID" value="ES5_v2.g19805.t1"/>
    <property type="gene ID" value="ES5_v2.g19805"/>
</dbReference>
<reference evidence="2" key="1">
    <citation type="submission" date="2022-11" db="UniProtKB">
        <authorList>
            <consortium name="WormBaseParasite"/>
        </authorList>
    </citation>
    <scope>IDENTIFICATION</scope>
</reference>
<dbReference type="Proteomes" id="UP000887579">
    <property type="component" value="Unplaced"/>
</dbReference>
<protein>
    <submittedName>
        <fullName evidence="2">C-type lectin domain-containing protein</fullName>
    </submittedName>
</protein>
<accession>A0AC34FQU9</accession>
<organism evidence="1 2">
    <name type="scientific">Panagrolaimus sp. ES5</name>
    <dbReference type="NCBI Taxonomy" id="591445"/>
    <lineage>
        <taxon>Eukaryota</taxon>
        <taxon>Metazoa</taxon>
        <taxon>Ecdysozoa</taxon>
        <taxon>Nematoda</taxon>
        <taxon>Chromadorea</taxon>
        <taxon>Rhabditida</taxon>
        <taxon>Tylenchina</taxon>
        <taxon>Panagrolaimomorpha</taxon>
        <taxon>Panagrolaimoidea</taxon>
        <taxon>Panagrolaimidae</taxon>
        <taxon>Panagrolaimus</taxon>
    </lineage>
</organism>
<evidence type="ECO:0000313" key="2">
    <source>
        <dbReference type="WBParaSite" id="ES5_v2.g19805.t1"/>
    </source>
</evidence>
<sequence length="601" mass="69117">MMSNDTSLKSGFKIKIVNEDDHSIQFQIGLLKRWLDPKGEWEVEIDPSEESMKYCRAWFNGIQLKANKFMIMEEKNVKYMIRKDDGIYRANFDGTNEVCQNTFDVESLLSHRMAQMKFVGVYKVKIVNEDDHPILFEIDGNKKWIEPTEEFEVTINSKSKGICAAWFNEAHQEPMEFSIWAEKDTKFMVRKDDGIYKADFDGTNEICHVKLKVESYLEQRIGKLKCLSACKILTDGIVHTLSSKDAFDMDIEGNLIDYETTGEVMEESIEENDISTEMTDSGKEPADENDQTLSVNNTKRQQALYLIGKAFISAKCPEEAVVSSLDNSTCYLFVSEYKSFIVAEEYCNLHDGNLASIHDMFESDFINSYIRNNFLSYTWRSYWIGLTDLKTPASYDRTGPWYWTDGTSMKFKDWDSYQPKASLYYDCGSVQVAAWSTGYCNILQPFVCKVKMLASTATTVSLSTTPKIKTCQENWLFYNTTGFCYLLVEKTMNWYDAEQDCFNYNAHLASIHSLVPFDSIDNKCYSGYLAFTGLSIGYAEWSWTDGTPFNFTAWAPNYETLGFGACVALWNGQQCSSRNKNWVQDFCDLPNPYFICKKLPE</sequence>
<proteinExistence type="predicted"/>
<name>A0AC34FQU9_9BILA</name>
<evidence type="ECO:0000313" key="1">
    <source>
        <dbReference type="Proteomes" id="UP000887579"/>
    </source>
</evidence>